<evidence type="ECO:0000313" key="1">
    <source>
        <dbReference type="EMBL" id="TGX80818.1"/>
    </source>
</evidence>
<sequence length="249" mass="28416">MKITLITCTYNAESVLQRTLDSVLRQPYADIEHIIIDGASSDSTVSIAEKYKTQSDTMHNGHTVTIQSEPDKGLYDAMNKGIGRATGAYLCFLNAGDMLTDDAIREFPSGHSVVYGETDIVDDNGNFLRHRRLQAPEKLTWRSFRNGMLVCHQAFYANTELAKQTPYNLRYRISGDVDWCIRIMKEGEKRGMTTWNTHRVLCRYLAGGMSVKNHRASLLERFHTMREHYGIVTTVAMHAWFVIRGFIKK</sequence>
<dbReference type="Proteomes" id="UP000308886">
    <property type="component" value="Unassembled WGS sequence"/>
</dbReference>
<protein>
    <submittedName>
        <fullName evidence="1">Glycosyltransferase</fullName>
    </submittedName>
</protein>
<comment type="caution">
    <text evidence="1">The sequence shown here is derived from an EMBL/GenBank/DDBJ whole genome shotgun (WGS) entry which is preliminary data.</text>
</comment>
<accession>A0AC61QP30</accession>
<dbReference type="EMBL" id="SRZC01000021">
    <property type="protein sequence ID" value="TGX80818.1"/>
    <property type="molecule type" value="Genomic_DNA"/>
</dbReference>
<evidence type="ECO:0000313" key="2">
    <source>
        <dbReference type="Proteomes" id="UP000308886"/>
    </source>
</evidence>
<proteinExistence type="predicted"/>
<name>A0AC61QP30_9BACT</name>
<keyword evidence="2" id="KW-1185">Reference proteome</keyword>
<gene>
    <name evidence="1" type="ORF">E5358_11770</name>
</gene>
<organism evidence="1 2">
    <name type="scientific">Palleniella muris</name>
    <dbReference type="NCBI Taxonomy" id="3038145"/>
    <lineage>
        <taxon>Bacteria</taxon>
        <taxon>Pseudomonadati</taxon>
        <taxon>Bacteroidota</taxon>
        <taxon>Bacteroidia</taxon>
        <taxon>Bacteroidales</taxon>
        <taxon>Prevotellaceae</taxon>
        <taxon>Palleniella</taxon>
    </lineage>
</organism>
<reference evidence="1" key="1">
    <citation type="submission" date="2019-04" db="EMBL/GenBank/DDBJ databases">
        <title>Microbes associate with the intestines of laboratory mice.</title>
        <authorList>
            <person name="Navarre W."/>
            <person name="Wong E."/>
            <person name="Huang K."/>
            <person name="Tropini C."/>
            <person name="Ng K."/>
            <person name="Yu B."/>
        </authorList>
    </citation>
    <scope>NUCLEOTIDE SEQUENCE</scope>
    <source>
        <strain evidence="1">NM73_A23</strain>
    </source>
</reference>